<dbReference type="EMBL" id="MN738786">
    <property type="protein sequence ID" value="QHT36621.1"/>
    <property type="molecule type" value="Genomic_DNA"/>
</dbReference>
<accession>A0A6C0F6Z2</accession>
<dbReference type="AlphaFoldDB" id="A0A6C0F6Z2"/>
<name>A0A6C0F6Z2_9ZZZZ</name>
<sequence>MKCDIKSSTGRCVNGTKQSPMCKRNPQTKRCVRKLQRTKRKPVPKKKPVPAPAPKKKPQGYETVGCKAGQIRNPATNRCIRNSGPTAKKILLTKDTYILGGAVTLDYFEFEFQGVKRRLLSLGDIHSRYDHYKEPKVITLTTFLKKIIRQSDHCIDMFVEELVYQKEPSIKKNYARGKPLRGYQSPLNAVRGEFSKCSKHNLKGQKCPFPNLRYHNWDLRFRAHSPFSGWTNDPYDDVFFSVDVDTHKAIKKCDNASVVKYLLGFPLPEAKREKIDDIFQEHFIKKAPRYMRGDNGDFGALLDHIKEIEDFKKHHNEIVQEIYKKLMKRVKFPKDFLKTFIKSHKRMIVEGEPDAHKFETVVDYTLIMTDFYMLCRMFQKYDVSKNRGPKKCRDSAYAERMILYAGANHNKHIKYFLEEMFGIKPVFYVSMRNTKKISPAAVIYNDPSYPPVTQISDFIRPFL</sequence>
<feature type="compositionally biased region" description="Basic residues" evidence="1">
    <location>
        <begin position="26"/>
        <end position="58"/>
    </location>
</feature>
<organism evidence="2">
    <name type="scientific">viral metagenome</name>
    <dbReference type="NCBI Taxonomy" id="1070528"/>
    <lineage>
        <taxon>unclassified sequences</taxon>
        <taxon>metagenomes</taxon>
        <taxon>organismal metagenomes</taxon>
    </lineage>
</organism>
<feature type="compositionally biased region" description="Polar residues" evidence="1">
    <location>
        <begin position="1"/>
        <end position="19"/>
    </location>
</feature>
<reference evidence="2" key="1">
    <citation type="journal article" date="2020" name="Nature">
        <title>Giant virus diversity and host interactions through global metagenomics.</title>
        <authorList>
            <person name="Schulz F."/>
            <person name="Roux S."/>
            <person name="Paez-Espino D."/>
            <person name="Jungbluth S."/>
            <person name="Walsh D.A."/>
            <person name="Denef V.J."/>
            <person name="McMahon K.D."/>
            <person name="Konstantinidis K.T."/>
            <person name="Eloe-Fadrosh E.A."/>
            <person name="Kyrpides N.C."/>
            <person name="Woyke T."/>
        </authorList>
    </citation>
    <scope>NUCLEOTIDE SEQUENCE</scope>
    <source>
        <strain evidence="2">GVMAG-S-ERX555967-130</strain>
    </source>
</reference>
<evidence type="ECO:0000256" key="1">
    <source>
        <dbReference type="SAM" id="MobiDB-lite"/>
    </source>
</evidence>
<evidence type="ECO:0000313" key="2">
    <source>
        <dbReference type="EMBL" id="QHT36621.1"/>
    </source>
</evidence>
<feature type="region of interest" description="Disordered" evidence="1">
    <location>
        <begin position="1"/>
        <end position="61"/>
    </location>
</feature>
<protein>
    <submittedName>
        <fullName evidence="2">Uncharacterized protein</fullName>
    </submittedName>
</protein>
<proteinExistence type="predicted"/>